<dbReference type="Proteomes" id="UP000031668">
    <property type="component" value="Unassembled WGS sequence"/>
</dbReference>
<name>A0A0C2NAT5_THEKT</name>
<evidence type="ECO:0000313" key="3">
    <source>
        <dbReference type="Proteomes" id="UP000031668"/>
    </source>
</evidence>
<protein>
    <recommendedName>
        <fullName evidence="4">Tc1-like transposase DDE domain-containing protein</fullName>
    </recommendedName>
</protein>
<dbReference type="EMBL" id="JWZT01001879">
    <property type="protein sequence ID" value="KII71022.1"/>
    <property type="molecule type" value="Genomic_DNA"/>
</dbReference>
<evidence type="ECO:0000313" key="2">
    <source>
        <dbReference type="EMBL" id="KII71022.1"/>
    </source>
</evidence>
<organism evidence="2 3">
    <name type="scientific">Thelohanellus kitauei</name>
    <name type="common">Myxosporean</name>
    <dbReference type="NCBI Taxonomy" id="669202"/>
    <lineage>
        <taxon>Eukaryota</taxon>
        <taxon>Metazoa</taxon>
        <taxon>Cnidaria</taxon>
        <taxon>Myxozoa</taxon>
        <taxon>Myxosporea</taxon>
        <taxon>Bivalvulida</taxon>
        <taxon>Platysporina</taxon>
        <taxon>Myxobolidae</taxon>
        <taxon>Thelohanellus</taxon>
    </lineage>
</organism>
<feature type="compositionally biased region" description="Basic and acidic residues" evidence="1">
    <location>
        <begin position="1"/>
        <end position="11"/>
    </location>
</feature>
<proteinExistence type="predicted"/>
<evidence type="ECO:0008006" key="4">
    <source>
        <dbReference type="Google" id="ProtNLM"/>
    </source>
</evidence>
<reference evidence="2 3" key="1">
    <citation type="journal article" date="2014" name="Genome Biol. Evol.">
        <title>The genome of the myxosporean Thelohanellus kitauei shows adaptations to nutrient acquisition within its fish host.</title>
        <authorList>
            <person name="Yang Y."/>
            <person name="Xiong J."/>
            <person name="Zhou Z."/>
            <person name="Huo F."/>
            <person name="Miao W."/>
            <person name="Ran C."/>
            <person name="Liu Y."/>
            <person name="Zhang J."/>
            <person name="Feng J."/>
            <person name="Wang M."/>
            <person name="Wang M."/>
            <person name="Wang L."/>
            <person name="Yao B."/>
        </authorList>
    </citation>
    <scope>NUCLEOTIDE SEQUENCE [LARGE SCALE GENOMIC DNA]</scope>
    <source>
        <strain evidence="2">Wuqing</strain>
    </source>
</reference>
<feature type="compositionally biased region" description="Polar residues" evidence="1">
    <location>
        <begin position="12"/>
        <end position="32"/>
    </location>
</feature>
<gene>
    <name evidence="2" type="ORF">RF11_12602</name>
</gene>
<evidence type="ECO:0000256" key="1">
    <source>
        <dbReference type="SAM" id="MobiDB-lite"/>
    </source>
</evidence>
<sequence length="157" mass="17714">MATGGIEDKNMESQGNKSKSDQNSQENPNSDISRIRFDENRENTIKGHFKTQNHLKNNKNSSNIPKNGINNLKNRKDVAISVSSSKGIEISVCAAMAKVGAYNYEEINILFSQTFERIGTGQKDLFSDQSRFYNTENVKKKVESRGHDIMFLSQYSP</sequence>
<keyword evidence="3" id="KW-1185">Reference proteome</keyword>
<dbReference type="AlphaFoldDB" id="A0A0C2NAT5"/>
<accession>A0A0C2NAT5</accession>
<comment type="caution">
    <text evidence="2">The sequence shown here is derived from an EMBL/GenBank/DDBJ whole genome shotgun (WGS) entry which is preliminary data.</text>
</comment>
<feature type="region of interest" description="Disordered" evidence="1">
    <location>
        <begin position="1"/>
        <end position="40"/>
    </location>
</feature>